<evidence type="ECO:0000256" key="1">
    <source>
        <dbReference type="ARBA" id="ARBA00023002"/>
    </source>
</evidence>
<dbReference type="PANTHER" id="PTHR10366:SF564">
    <property type="entry name" value="STEROL-4-ALPHA-CARBOXYLATE 3-DEHYDROGENASE, DECARBOXYLATING"/>
    <property type="match status" value="1"/>
</dbReference>
<keyword evidence="1" id="KW-0560">Oxidoreductase</keyword>
<dbReference type="GO" id="GO:0016616">
    <property type="term" value="F:oxidoreductase activity, acting on the CH-OH group of donors, NAD or NADP as acceptor"/>
    <property type="evidence" value="ECO:0007669"/>
    <property type="project" value="TreeGrafter"/>
</dbReference>
<feature type="domain" description="NAD-dependent epimerase/dehydratase" evidence="3">
    <location>
        <begin position="9"/>
        <end position="247"/>
    </location>
</feature>
<dbReference type="CDD" id="cd05227">
    <property type="entry name" value="AR_SDR_e"/>
    <property type="match status" value="1"/>
</dbReference>
<comment type="similarity">
    <text evidence="2">Belongs to the NAD(P)-dependent epimerase/dehydratase family. Dihydroflavonol-4-reductase subfamily.</text>
</comment>
<reference evidence="4" key="1">
    <citation type="submission" date="2023-06" db="EMBL/GenBank/DDBJ databases">
        <title>Genomic analysis of the entomopathogenic nematode Steinernema hermaphroditum.</title>
        <authorList>
            <person name="Schwarz E.M."/>
            <person name="Heppert J.K."/>
            <person name="Baniya A."/>
            <person name="Schwartz H.T."/>
            <person name="Tan C.-H."/>
            <person name="Antoshechkin I."/>
            <person name="Sternberg P.W."/>
            <person name="Goodrich-Blair H."/>
            <person name="Dillman A.R."/>
        </authorList>
    </citation>
    <scope>NUCLEOTIDE SEQUENCE</scope>
    <source>
        <strain evidence="4">PS9179</strain>
        <tissue evidence="4">Whole animal</tissue>
    </source>
</reference>
<keyword evidence="5" id="KW-1185">Reference proteome</keyword>
<dbReference type="Gene3D" id="3.40.50.720">
    <property type="entry name" value="NAD(P)-binding Rossmann-like Domain"/>
    <property type="match status" value="1"/>
</dbReference>
<evidence type="ECO:0000313" key="4">
    <source>
        <dbReference type="EMBL" id="KAK0404672.1"/>
    </source>
</evidence>
<dbReference type="InterPro" id="IPR050425">
    <property type="entry name" value="NAD(P)_dehydrat-like"/>
</dbReference>
<accession>A0AA39LP95</accession>
<dbReference type="FunFam" id="3.40.50.720:FF:000336">
    <property type="entry name" value="Aldehyde reductase"/>
    <property type="match status" value="1"/>
</dbReference>
<dbReference type="PANTHER" id="PTHR10366">
    <property type="entry name" value="NAD DEPENDENT EPIMERASE/DEHYDRATASE"/>
    <property type="match status" value="1"/>
</dbReference>
<dbReference type="SUPFAM" id="SSF51735">
    <property type="entry name" value="NAD(P)-binding Rossmann-fold domains"/>
    <property type="match status" value="1"/>
</dbReference>
<sequence>MTSNRDIKVLVTGASGYLATHCVKQLVEKGYSVRGTVRSLQNEKKVAPVRALCPSEEQLELVEADLLKAETWTEALRGCDYVLHVASPFPIVADESVIQTAVNGTLNVLRAAAEKPSVKKVVLTSSCAAVNEGHPDMSRVFSEEDWTDVESASVTCYPKSKTLAEKAAWDFVAGLEEGRRFKLTCINPTLIVGPLLVDEQGASVSIVRRFMNFEMPAVPHLQLALVDVRDVARAHVIAMVTPESDGHRILVTAQPSFWFKDIAKVLAKEFSRQGYRLPSLTVPYPLVWLYSLFDSQTRAILERIGYEVKFNNSKAKTLFGINFIDPATSLVEMAYSMIDRGILPRRSG</sequence>
<dbReference type="Proteomes" id="UP001175271">
    <property type="component" value="Unassembled WGS sequence"/>
</dbReference>
<comment type="caution">
    <text evidence="4">The sequence shown here is derived from an EMBL/GenBank/DDBJ whole genome shotgun (WGS) entry which is preliminary data.</text>
</comment>
<gene>
    <name evidence="4" type="ORF">QR680_017564</name>
</gene>
<dbReference type="AlphaFoldDB" id="A0AA39LP95"/>
<dbReference type="Pfam" id="PF01370">
    <property type="entry name" value="Epimerase"/>
    <property type="match status" value="1"/>
</dbReference>
<dbReference type="EMBL" id="JAUCMV010000004">
    <property type="protein sequence ID" value="KAK0404672.1"/>
    <property type="molecule type" value="Genomic_DNA"/>
</dbReference>
<dbReference type="InterPro" id="IPR001509">
    <property type="entry name" value="Epimerase_deHydtase"/>
</dbReference>
<name>A0AA39LP95_9BILA</name>
<dbReference type="InterPro" id="IPR036291">
    <property type="entry name" value="NAD(P)-bd_dom_sf"/>
</dbReference>
<protein>
    <recommendedName>
        <fullName evidence="3">NAD-dependent epimerase/dehydratase domain-containing protein</fullName>
    </recommendedName>
</protein>
<proteinExistence type="inferred from homology"/>
<evidence type="ECO:0000256" key="2">
    <source>
        <dbReference type="ARBA" id="ARBA00023445"/>
    </source>
</evidence>
<organism evidence="4 5">
    <name type="scientific">Steinernema hermaphroditum</name>
    <dbReference type="NCBI Taxonomy" id="289476"/>
    <lineage>
        <taxon>Eukaryota</taxon>
        <taxon>Metazoa</taxon>
        <taxon>Ecdysozoa</taxon>
        <taxon>Nematoda</taxon>
        <taxon>Chromadorea</taxon>
        <taxon>Rhabditida</taxon>
        <taxon>Tylenchina</taxon>
        <taxon>Panagrolaimomorpha</taxon>
        <taxon>Strongyloidoidea</taxon>
        <taxon>Steinernematidae</taxon>
        <taxon>Steinernema</taxon>
    </lineage>
</organism>
<evidence type="ECO:0000259" key="3">
    <source>
        <dbReference type="Pfam" id="PF01370"/>
    </source>
</evidence>
<evidence type="ECO:0000313" key="5">
    <source>
        <dbReference type="Proteomes" id="UP001175271"/>
    </source>
</evidence>